<dbReference type="PANTHER" id="PTHR19441">
    <property type="entry name" value="WHEY ACDIC PROTEIN WAP"/>
    <property type="match status" value="1"/>
</dbReference>
<keyword evidence="4" id="KW-1185">Reference proteome</keyword>
<dbReference type="PROSITE" id="PS51390">
    <property type="entry name" value="WAP"/>
    <property type="match status" value="1"/>
</dbReference>
<keyword evidence="1" id="KW-0732">Signal</keyword>
<feature type="chain" id="PRO_5032306127" description="WAP domain-containing protein" evidence="1">
    <location>
        <begin position="22"/>
        <end position="119"/>
    </location>
</feature>
<accession>A0A813UQ58</accession>
<organism evidence="3 4">
    <name type="scientific">Brachionus calyciflorus</name>
    <dbReference type="NCBI Taxonomy" id="104777"/>
    <lineage>
        <taxon>Eukaryota</taxon>
        <taxon>Metazoa</taxon>
        <taxon>Spiralia</taxon>
        <taxon>Gnathifera</taxon>
        <taxon>Rotifera</taxon>
        <taxon>Eurotatoria</taxon>
        <taxon>Monogononta</taxon>
        <taxon>Pseudotrocha</taxon>
        <taxon>Ploima</taxon>
        <taxon>Brachionidae</taxon>
        <taxon>Brachionus</taxon>
    </lineage>
</organism>
<dbReference type="AlphaFoldDB" id="A0A813UQ58"/>
<evidence type="ECO:0000313" key="3">
    <source>
        <dbReference type="EMBL" id="CAF0832298.1"/>
    </source>
</evidence>
<dbReference type="GO" id="GO:0045087">
    <property type="term" value="P:innate immune response"/>
    <property type="evidence" value="ECO:0007669"/>
    <property type="project" value="TreeGrafter"/>
</dbReference>
<dbReference type="InterPro" id="IPR008197">
    <property type="entry name" value="WAP_dom"/>
</dbReference>
<comment type="caution">
    <text evidence="3">The sequence shown here is derived from an EMBL/GenBank/DDBJ whole genome shotgun (WGS) entry which is preliminary data.</text>
</comment>
<dbReference type="InterPro" id="IPR050514">
    <property type="entry name" value="WAP_four-disulfide_core"/>
</dbReference>
<dbReference type="PANTHER" id="PTHR19441:SF95">
    <property type="entry name" value="PERLWAPIN ISOFORM X1"/>
    <property type="match status" value="1"/>
</dbReference>
<evidence type="ECO:0000259" key="2">
    <source>
        <dbReference type="PROSITE" id="PS51390"/>
    </source>
</evidence>
<protein>
    <recommendedName>
        <fullName evidence="2">WAP domain-containing protein</fullName>
    </recommendedName>
</protein>
<sequence length="119" mass="12879">MTAFIKSSIILAIFALALVKCQKPGSCPQPSGMGFCVMACSHDFSCQGNQKCCSNGCGYTCQVPATEQVVEPISKECPVDNTYLVAICAISENNCWSDLMCKSNQRCCRKGCNRECIDV</sequence>
<feature type="domain" description="WAP" evidence="2">
    <location>
        <begin position="20"/>
        <end position="65"/>
    </location>
</feature>
<reference evidence="3" key="1">
    <citation type="submission" date="2021-02" db="EMBL/GenBank/DDBJ databases">
        <authorList>
            <person name="Nowell W R."/>
        </authorList>
    </citation>
    <scope>NUCLEOTIDE SEQUENCE</scope>
    <source>
        <strain evidence="3">Ploen Becks lab</strain>
    </source>
</reference>
<dbReference type="OrthoDB" id="4473401at2759"/>
<dbReference type="GO" id="GO:0019731">
    <property type="term" value="P:antibacterial humoral response"/>
    <property type="evidence" value="ECO:0007669"/>
    <property type="project" value="TreeGrafter"/>
</dbReference>
<name>A0A813UQ58_9BILA</name>
<gene>
    <name evidence="3" type="ORF">OXX778_LOCUS8030</name>
</gene>
<dbReference type="GO" id="GO:0004867">
    <property type="term" value="F:serine-type endopeptidase inhibitor activity"/>
    <property type="evidence" value="ECO:0007669"/>
    <property type="project" value="TreeGrafter"/>
</dbReference>
<dbReference type="InterPro" id="IPR036645">
    <property type="entry name" value="Elafin-like_sf"/>
</dbReference>
<dbReference type="SUPFAM" id="SSF57256">
    <property type="entry name" value="Elafin-like"/>
    <property type="match status" value="2"/>
</dbReference>
<dbReference type="Proteomes" id="UP000663879">
    <property type="component" value="Unassembled WGS sequence"/>
</dbReference>
<feature type="signal peptide" evidence="1">
    <location>
        <begin position="1"/>
        <end position="21"/>
    </location>
</feature>
<evidence type="ECO:0000256" key="1">
    <source>
        <dbReference type="SAM" id="SignalP"/>
    </source>
</evidence>
<evidence type="ECO:0000313" key="4">
    <source>
        <dbReference type="Proteomes" id="UP000663879"/>
    </source>
</evidence>
<dbReference type="SMART" id="SM00217">
    <property type="entry name" value="WAP"/>
    <property type="match status" value="1"/>
</dbReference>
<dbReference type="PRINTS" id="PR00003">
    <property type="entry name" value="4DISULPHCORE"/>
</dbReference>
<dbReference type="Gene3D" id="4.10.75.10">
    <property type="entry name" value="Elafin-like"/>
    <property type="match status" value="2"/>
</dbReference>
<dbReference type="Pfam" id="PF00095">
    <property type="entry name" value="WAP"/>
    <property type="match status" value="2"/>
</dbReference>
<proteinExistence type="predicted"/>
<dbReference type="GO" id="GO:0005615">
    <property type="term" value="C:extracellular space"/>
    <property type="evidence" value="ECO:0007669"/>
    <property type="project" value="TreeGrafter"/>
</dbReference>
<dbReference type="EMBL" id="CAJNOC010001073">
    <property type="protein sequence ID" value="CAF0832298.1"/>
    <property type="molecule type" value="Genomic_DNA"/>
</dbReference>